<reference evidence="2" key="2">
    <citation type="submission" date="2024-10" db="UniProtKB">
        <authorList>
            <consortium name="EnsemblProtists"/>
        </authorList>
    </citation>
    <scope>IDENTIFICATION</scope>
</reference>
<reference evidence="3" key="1">
    <citation type="journal article" date="2013" name="Nature">
        <title>Pan genome of the phytoplankton Emiliania underpins its global distribution.</title>
        <authorList>
            <person name="Read B.A."/>
            <person name="Kegel J."/>
            <person name="Klute M.J."/>
            <person name="Kuo A."/>
            <person name="Lefebvre S.C."/>
            <person name="Maumus F."/>
            <person name="Mayer C."/>
            <person name="Miller J."/>
            <person name="Monier A."/>
            <person name="Salamov A."/>
            <person name="Young J."/>
            <person name="Aguilar M."/>
            <person name="Claverie J.M."/>
            <person name="Frickenhaus S."/>
            <person name="Gonzalez K."/>
            <person name="Herman E.K."/>
            <person name="Lin Y.C."/>
            <person name="Napier J."/>
            <person name="Ogata H."/>
            <person name="Sarno A.F."/>
            <person name="Shmutz J."/>
            <person name="Schroeder D."/>
            <person name="de Vargas C."/>
            <person name="Verret F."/>
            <person name="von Dassow P."/>
            <person name="Valentin K."/>
            <person name="Van de Peer Y."/>
            <person name="Wheeler G."/>
            <person name="Dacks J.B."/>
            <person name="Delwiche C.F."/>
            <person name="Dyhrman S.T."/>
            <person name="Glockner G."/>
            <person name="John U."/>
            <person name="Richards T."/>
            <person name="Worden A.Z."/>
            <person name="Zhang X."/>
            <person name="Grigoriev I.V."/>
            <person name="Allen A.E."/>
            <person name="Bidle K."/>
            <person name="Borodovsky M."/>
            <person name="Bowler C."/>
            <person name="Brownlee C."/>
            <person name="Cock J.M."/>
            <person name="Elias M."/>
            <person name="Gladyshev V.N."/>
            <person name="Groth M."/>
            <person name="Guda C."/>
            <person name="Hadaegh A."/>
            <person name="Iglesias-Rodriguez M.D."/>
            <person name="Jenkins J."/>
            <person name="Jones B.M."/>
            <person name="Lawson T."/>
            <person name="Leese F."/>
            <person name="Lindquist E."/>
            <person name="Lobanov A."/>
            <person name="Lomsadze A."/>
            <person name="Malik S.B."/>
            <person name="Marsh M.E."/>
            <person name="Mackinder L."/>
            <person name="Mock T."/>
            <person name="Mueller-Roeber B."/>
            <person name="Pagarete A."/>
            <person name="Parker M."/>
            <person name="Probert I."/>
            <person name="Quesneville H."/>
            <person name="Raines C."/>
            <person name="Rensing S.A."/>
            <person name="Riano-Pachon D.M."/>
            <person name="Richier S."/>
            <person name="Rokitta S."/>
            <person name="Shiraiwa Y."/>
            <person name="Soanes D.M."/>
            <person name="van der Giezen M."/>
            <person name="Wahlund T.M."/>
            <person name="Williams B."/>
            <person name="Wilson W."/>
            <person name="Wolfe G."/>
            <person name="Wurch L.L."/>
        </authorList>
    </citation>
    <scope>NUCLEOTIDE SEQUENCE</scope>
</reference>
<dbReference type="RefSeq" id="XP_005794089.1">
    <property type="nucleotide sequence ID" value="XM_005794032.1"/>
</dbReference>
<dbReference type="HOGENOM" id="CLU_1374443_0_0_1"/>
<organism evidence="2 3">
    <name type="scientific">Emiliania huxleyi (strain CCMP1516)</name>
    <dbReference type="NCBI Taxonomy" id="280463"/>
    <lineage>
        <taxon>Eukaryota</taxon>
        <taxon>Haptista</taxon>
        <taxon>Haptophyta</taxon>
        <taxon>Prymnesiophyceae</taxon>
        <taxon>Isochrysidales</taxon>
        <taxon>Noelaerhabdaceae</taxon>
        <taxon>Emiliania</taxon>
    </lineage>
</organism>
<dbReference type="Proteomes" id="UP000013827">
    <property type="component" value="Unassembled WGS sequence"/>
</dbReference>
<proteinExistence type="predicted"/>
<dbReference type="GeneID" id="17286930"/>
<protein>
    <submittedName>
        <fullName evidence="2">Uncharacterized protein</fullName>
    </submittedName>
</protein>
<sequence>MRSSEGRVLETADAFLDDKADRLWRTRSAALRELAQKVRDGTDLVLLCAGRIESCHGDLLRKGILAVAAQLEATSKRKPRSDKGKPRGPRGPRADSVETAARMGGAGRRRTALRLGYRALDSAYIYGGEKTEPETGAALAAALEAGEANGSSERDLDALAMSLSTFDIHADLLALDGTGEVASPRMSASTASYSESDAT</sequence>
<dbReference type="SUPFAM" id="SSF51430">
    <property type="entry name" value="NAD(P)-linked oxidoreductase"/>
    <property type="match status" value="1"/>
</dbReference>
<evidence type="ECO:0000256" key="1">
    <source>
        <dbReference type="SAM" id="MobiDB-lite"/>
    </source>
</evidence>
<dbReference type="KEGG" id="ehx:EMIHUDRAFT_194077"/>
<dbReference type="InterPro" id="IPR036812">
    <property type="entry name" value="NAD(P)_OxRdtase_dom_sf"/>
</dbReference>
<name>A0A0D3L0X5_EMIH1</name>
<dbReference type="PaxDb" id="2903-EOD41660"/>
<accession>A0A0D3L0X5</accession>
<evidence type="ECO:0000313" key="3">
    <source>
        <dbReference type="Proteomes" id="UP000013827"/>
    </source>
</evidence>
<keyword evidence="3" id="KW-1185">Reference proteome</keyword>
<dbReference type="EnsemblProtists" id="EOD41660">
    <property type="protein sequence ID" value="EOD41660"/>
    <property type="gene ID" value="EMIHUDRAFT_194077"/>
</dbReference>
<evidence type="ECO:0000313" key="2">
    <source>
        <dbReference type="EnsemblProtists" id="EOD41660"/>
    </source>
</evidence>
<dbReference type="AlphaFoldDB" id="A0A0D3L0X5"/>
<feature type="compositionally biased region" description="Basic residues" evidence="1">
    <location>
        <begin position="76"/>
        <end position="90"/>
    </location>
</feature>
<feature type="region of interest" description="Disordered" evidence="1">
    <location>
        <begin position="74"/>
        <end position="105"/>
    </location>
</feature>